<accession>A0A2C6JY79</accession>
<proteinExistence type="predicted"/>
<name>A0A2C6JY79_9APIC</name>
<comment type="caution">
    <text evidence="1">The sequence shown here is derived from an EMBL/GenBank/DDBJ whole genome shotgun (WGS) entry which is preliminary data.</text>
</comment>
<evidence type="ECO:0000313" key="1">
    <source>
        <dbReference type="EMBL" id="PHJ19331.1"/>
    </source>
</evidence>
<dbReference type="AlphaFoldDB" id="A0A2C6JY79"/>
<reference evidence="1 2" key="1">
    <citation type="journal article" date="2017" name="Int. J. Parasitol.">
        <title>The genome of the protozoan parasite Cystoisospora suis and a reverse vaccinology approach to identify vaccine candidates.</title>
        <authorList>
            <person name="Palmieri N."/>
            <person name="Shrestha A."/>
            <person name="Ruttkowski B."/>
            <person name="Beck T."/>
            <person name="Vogl C."/>
            <person name="Tomley F."/>
            <person name="Blake D.P."/>
            <person name="Joachim A."/>
        </authorList>
    </citation>
    <scope>NUCLEOTIDE SEQUENCE [LARGE SCALE GENOMIC DNA]</scope>
    <source>
        <strain evidence="1 2">Wien I</strain>
    </source>
</reference>
<feature type="non-terminal residue" evidence="1">
    <location>
        <position position="1"/>
    </location>
</feature>
<dbReference type="GeneID" id="94430201"/>
<dbReference type="EMBL" id="MIGC01003512">
    <property type="protein sequence ID" value="PHJ19331.1"/>
    <property type="molecule type" value="Genomic_DNA"/>
</dbReference>
<dbReference type="RefSeq" id="XP_067921033.1">
    <property type="nucleotide sequence ID" value="XM_068066990.1"/>
</dbReference>
<dbReference type="VEuPathDB" id="ToxoDB:CSUI_006839"/>
<keyword evidence="2" id="KW-1185">Reference proteome</keyword>
<sequence length="81" mass="8916">FEISSSIHSFLSLSFFTEKGQPCGDLPRGGHDDSCCSHMFREGRNLRSSSSILLFSRCMHALRNGDSLIGRFVGCMSAVDI</sequence>
<dbReference type="Proteomes" id="UP000221165">
    <property type="component" value="Unassembled WGS sequence"/>
</dbReference>
<evidence type="ECO:0000313" key="2">
    <source>
        <dbReference type="Proteomes" id="UP000221165"/>
    </source>
</evidence>
<organism evidence="1 2">
    <name type="scientific">Cystoisospora suis</name>
    <dbReference type="NCBI Taxonomy" id="483139"/>
    <lineage>
        <taxon>Eukaryota</taxon>
        <taxon>Sar</taxon>
        <taxon>Alveolata</taxon>
        <taxon>Apicomplexa</taxon>
        <taxon>Conoidasida</taxon>
        <taxon>Coccidia</taxon>
        <taxon>Eucoccidiorida</taxon>
        <taxon>Eimeriorina</taxon>
        <taxon>Sarcocystidae</taxon>
        <taxon>Cystoisospora</taxon>
    </lineage>
</organism>
<gene>
    <name evidence="1" type="ORF">CSUI_006839</name>
</gene>
<protein>
    <submittedName>
        <fullName evidence="1">Uncharacterized protein</fullName>
    </submittedName>
</protein>